<dbReference type="SUPFAM" id="SSF46689">
    <property type="entry name" value="Homeodomain-like"/>
    <property type="match status" value="1"/>
</dbReference>
<dbReference type="EMBL" id="BBIO01000019">
    <property type="protein sequence ID" value="GAK46444.1"/>
    <property type="molecule type" value="Genomic_DNA"/>
</dbReference>
<dbReference type="SUPFAM" id="SSF48498">
    <property type="entry name" value="Tetracyclin repressor-like, C-terminal domain"/>
    <property type="match status" value="1"/>
</dbReference>
<reference evidence="7 8" key="1">
    <citation type="submission" date="2014-07" db="EMBL/GenBank/DDBJ databases">
        <title>Tepidicaulis marinum gen. nov., sp. nov., a novel marine bacterium denitrifying nitrate to nitrous oxide strictly under microaerobic conditions.</title>
        <authorList>
            <person name="Takeuchi M."/>
            <person name="Yamagishi T."/>
            <person name="Kamagata Y."/>
            <person name="Oshima K."/>
            <person name="Hattori M."/>
            <person name="Katayama T."/>
            <person name="Hanada S."/>
            <person name="Tamaki H."/>
            <person name="Marumo K."/>
            <person name="Maeda H."/>
            <person name="Nedachi M."/>
            <person name="Iwasaki W."/>
            <person name="Suwa Y."/>
            <person name="Sakata S."/>
        </authorList>
    </citation>
    <scope>NUCLEOTIDE SEQUENCE [LARGE SCALE GENOMIC DNA]</scope>
    <source>
        <strain evidence="7 8">MA2</strain>
    </source>
</reference>
<keyword evidence="2 4" id="KW-0238">DNA-binding</keyword>
<keyword evidence="8" id="KW-1185">Reference proteome</keyword>
<dbReference type="PRINTS" id="PR00455">
    <property type="entry name" value="HTHTETR"/>
</dbReference>
<dbReference type="RefSeq" id="WP_052379527.1">
    <property type="nucleotide sequence ID" value="NZ_BBIO01000019.1"/>
</dbReference>
<feature type="region of interest" description="Disordered" evidence="5">
    <location>
        <begin position="1"/>
        <end position="26"/>
    </location>
</feature>
<evidence type="ECO:0000256" key="3">
    <source>
        <dbReference type="ARBA" id="ARBA00023163"/>
    </source>
</evidence>
<keyword evidence="1" id="KW-0805">Transcription regulation</keyword>
<gene>
    <name evidence="7" type="ORF">M2A_2943</name>
</gene>
<evidence type="ECO:0000256" key="2">
    <source>
        <dbReference type="ARBA" id="ARBA00023125"/>
    </source>
</evidence>
<dbReference type="PROSITE" id="PS50977">
    <property type="entry name" value="HTH_TETR_2"/>
    <property type="match status" value="1"/>
</dbReference>
<accession>A0A081BEH6</accession>
<dbReference type="InterPro" id="IPR036271">
    <property type="entry name" value="Tet_transcr_reg_TetR-rel_C_sf"/>
</dbReference>
<dbReference type="Gene3D" id="1.10.357.10">
    <property type="entry name" value="Tetracycline Repressor, domain 2"/>
    <property type="match status" value="1"/>
</dbReference>
<dbReference type="STRING" id="1333998.M2A_2943"/>
<evidence type="ECO:0000259" key="6">
    <source>
        <dbReference type="PROSITE" id="PS50977"/>
    </source>
</evidence>
<evidence type="ECO:0000313" key="7">
    <source>
        <dbReference type="EMBL" id="GAK46444.1"/>
    </source>
</evidence>
<dbReference type="AlphaFoldDB" id="A0A081BEH6"/>
<dbReference type="PANTHER" id="PTHR30055:SF234">
    <property type="entry name" value="HTH-TYPE TRANSCRIPTIONAL REGULATOR BETI"/>
    <property type="match status" value="1"/>
</dbReference>
<dbReference type="Proteomes" id="UP000028702">
    <property type="component" value="Unassembled WGS sequence"/>
</dbReference>
<dbReference type="GO" id="GO:0003700">
    <property type="term" value="F:DNA-binding transcription factor activity"/>
    <property type="evidence" value="ECO:0007669"/>
    <property type="project" value="TreeGrafter"/>
</dbReference>
<name>A0A081BEH6_9HYPH</name>
<evidence type="ECO:0000256" key="5">
    <source>
        <dbReference type="SAM" id="MobiDB-lite"/>
    </source>
</evidence>
<proteinExistence type="predicted"/>
<dbReference type="InterPro" id="IPR001647">
    <property type="entry name" value="HTH_TetR"/>
</dbReference>
<organism evidence="7 8">
    <name type="scientific">Tepidicaulis marinus</name>
    <dbReference type="NCBI Taxonomy" id="1333998"/>
    <lineage>
        <taxon>Bacteria</taxon>
        <taxon>Pseudomonadati</taxon>
        <taxon>Pseudomonadota</taxon>
        <taxon>Alphaproteobacteria</taxon>
        <taxon>Hyphomicrobiales</taxon>
        <taxon>Parvibaculaceae</taxon>
        <taxon>Tepidicaulis</taxon>
    </lineage>
</organism>
<protein>
    <submittedName>
        <fullName evidence="7">Putative transcriptional regulator</fullName>
    </submittedName>
</protein>
<dbReference type="PANTHER" id="PTHR30055">
    <property type="entry name" value="HTH-TYPE TRANSCRIPTIONAL REGULATOR RUTR"/>
    <property type="match status" value="1"/>
</dbReference>
<comment type="caution">
    <text evidence="7">The sequence shown here is derived from an EMBL/GenBank/DDBJ whole genome shotgun (WGS) entry which is preliminary data.</text>
</comment>
<dbReference type="InterPro" id="IPR050109">
    <property type="entry name" value="HTH-type_TetR-like_transc_reg"/>
</dbReference>
<feature type="domain" description="HTH tetR-type" evidence="6">
    <location>
        <begin position="25"/>
        <end position="85"/>
    </location>
</feature>
<dbReference type="Pfam" id="PF00440">
    <property type="entry name" value="TetR_N"/>
    <property type="match status" value="1"/>
</dbReference>
<keyword evidence="3" id="KW-0804">Transcription</keyword>
<evidence type="ECO:0000313" key="8">
    <source>
        <dbReference type="Proteomes" id="UP000028702"/>
    </source>
</evidence>
<dbReference type="eggNOG" id="COG1309">
    <property type="taxonomic scope" value="Bacteria"/>
</dbReference>
<dbReference type="InterPro" id="IPR009057">
    <property type="entry name" value="Homeodomain-like_sf"/>
</dbReference>
<evidence type="ECO:0000256" key="4">
    <source>
        <dbReference type="PROSITE-ProRule" id="PRU00335"/>
    </source>
</evidence>
<evidence type="ECO:0000256" key="1">
    <source>
        <dbReference type="ARBA" id="ARBA00023015"/>
    </source>
</evidence>
<feature type="compositionally biased region" description="Basic and acidic residues" evidence="5">
    <location>
        <begin position="1"/>
        <end position="13"/>
    </location>
</feature>
<dbReference type="GO" id="GO:0000976">
    <property type="term" value="F:transcription cis-regulatory region binding"/>
    <property type="evidence" value="ECO:0007669"/>
    <property type="project" value="TreeGrafter"/>
</dbReference>
<feature type="DNA-binding region" description="H-T-H motif" evidence="4">
    <location>
        <begin position="48"/>
        <end position="67"/>
    </location>
</feature>
<sequence>MALEEQHKEDTQKRRPGRPAKGDEAISREELLEAALKAFAERGYEGVSVRELTRQWDVSHNLIHHHFGSKEGLWKAAVDHAVRKLPEGINDLLSPDAPEGEEIERIHEASYRIALMAATHTDYFKVLMDESSQGGPRFDYIYENYMKATTETVQTFFERAHARGEARAMPPGVGHIILLGAIGTPFTMRALAERLVKEGNRRPPTVEEGARAVADILVYGVVQPKAE</sequence>